<dbReference type="InterPro" id="IPR049179">
    <property type="entry name" value="T2SSK_SAM-like_2nd"/>
</dbReference>
<dbReference type="NCBIfam" id="NF037980">
    <property type="entry name" value="T2SS_GspK"/>
    <property type="match status" value="1"/>
</dbReference>
<evidence type="ECO:0000259" key="12">
    <source>
        <dbReference type="Pfam" id="PF03934"/>
    </source>
</evidence>
<evidence type="ECO:0000256" key="4">
    <source>
        <dbReference type="ARBA" id="ARBA00022475"/>
    </source>
</evidence>
<proteinExistence type="inferred from homology"/>
<reference evidence="15" key="1">
    <citation type="journal article" date="2019" name="Int. J. Syst. Evol. Microbiol.">
        <title>The Global Catalogue of Microorganisms (GCM) 10K type strain sequencing project: providing services to taxonomists for standard genome sequencing and annotation.</title>
        <authorList>
            <consortium name="The Broad Institute Genomics Platform"/>
            <consortium name="The Broad Institute Genome Sequencing Center for Infectious Disease"/>
            <person name="Wu L."/>
            <person name="Ma J."/>
        </authorList>
    </citation>
    <scope>NUCLEOTIDE SEQUENCE [LARGE SCALE GENOMIC DNA]</scope>
    <source>
        <strain evidence="15">CCUG 38813</strain>
    </source>
</reference>
<keyword evidence="15" id="KW-1185">Reference proteome</keyword>
<evidence type="ECO:0000313" key="15">
    <source>
        <dbReference type="Proteomes" id="UP001596031"/>
    </source>
</evidence>
<evidence type="ECO:0000256" key="11">
    <source>
        <dbReference type="SAM" id="Phobius"/>
    </source>
</evidence>
<dbReference type="SUPFAM" id="SSF54523">
    <property type="entry name" value="Pili subunits"/>
    <property type="match status" value="1"/>
</dbReference>
<keyword evidence="3" id="KW-0813">Transport</keyword>
<dbReference type="SUPFAM" id="SSF158544">
    <property type="entry name" value="GspK insert domain-like"/>
    <property type="match status" value="1"/>
</dbReference>
<feature type="compositionally biased region" description="Low complexity" evidence="10">
    <location>
        <begin position="195"/>
        <end position="208"/>
    </location>
</feature>
<dbReference type="PANTHER" id="PTHR38831">
    <property type="entry name" value="TYPE II SECRETION SYSTEM PROTEIN K"/>
    <property type="match status" value="1"/>
</dbReference>
<keyword evidence="6 11" id="KW-0812">Transmembrane</keyword>
<comment type="similarity">
    <text evidence="2">Belongs to the GSP K family.</text>
</comment>
<dbReference type="RefSeq" id="WP_379724659.1">
    <property type="nucleotide sequence ID" value="NZ_JBHSMS010000059.1"/>
</dbReference>
<dbReference type="Gene3D" id="1.10.40.60">
    <property type="entry name" value="EpsJ-like"/>
    <property type="match status" value="1"/>
</dbReference>
<accession>A0ABW0PKT4</accession>
<evidence type="ECO:0000256" key="3">
    <source>
        <dbReference type="ARBA" id="ARBA00022448"/>
    </source>
</evidence>
<name>A0ABW0PKT4_9BURK</name>
<comment type="subcellular location">
    <subcellularLocation>
        <location evidence="1">Cell inner membrane</location>
    </subcellularLocation>
</comment>
<dbReference type="Pfam" id="PF03934">
    <property type="entry name" value="T2SSK"/>
    <property type="match status" value="1"/>
</dbReference>
<evidence type="ECO:0000259" key="13">
    <source>
        <dbReference type="Pfam" id="PF21687"/>
    </source>
</evidence>
<feature type="transmembrane region" description="Helical" evidence="11">
    <location>
        <begin position="16"/>
        <end position="38"/>
    </location>
</feature>
<dbReference type="Proteomes" id="UP001596031">
    <property type="component" value="Unassembled WGS sequence"/>
</dbReference>
<evidence type="ECO:0000256" key="6">
    <source>
        <dbReference type="ARBA" id="ARBA00022692"/>
    </source>
</evidence>
<dbReference type="InterPro" id="IPR005628">
    <property type="entry name" value="GspK"/>
</dbReference>
<evidence type="ECO:0000256" key="5">
    <source>
        <dbReference type="ARBA" id="ARBA00022519"/>
    </source>
</evidence>
<dbReference type="PANTHER" id="PTHR38831:SF1">
    <property type="entry name" value="TYPE II SECRETION SYSTEM PROTEIN K-RELATED"/>
    <property type="match status" value="1"/>
</dbReference>
<keyword evidence="9 11" id="KW-0472">Membrane</keyword>
<dbReference type="InterPro" id="IPR049031">
    <property type="entry name" value="T2SSK_SAM-like_1st"/>
</dbReference>
<keyword evidence="5" id="KW-0997">Cell inner membrane</keyword>
<feature type="domain" description="T2SS protein K second SAM-like" evidence="12">
    <location>
        <begin position="274"/>
        <end position="322"/>
    </location>
</feature>
<dbReference type="EMBL" id="JBHSMS010000059">
    <property type="protein sequence ID" value="MFC5513115.1"/>
    <property type="molecule type" value="Genomic_DNA"/>
</dbReference>
<evidence type="ECO:0000256" key="10">
    <source>
        <dbReference type="SAM" id="MobiDB-lite"/>
    </source>
</evidence>
<comment type="caution">
    <text evidence="14">The sequence shown here is derived from an EMBL/GenBank/DDBJ whole genome shotgun (WGS) entry which is preliminary data.</text>
</comment>
<keyword evidence="7" id="KW-0653">Protein transport</keyword>
<evidence type="ECO:0000256" key="2">
    <source>
        <dbReference type="ARBA" id="ARBA00007246"/>
    </source>
</evidence>
<gene>
    <name evidence="14" type="primary">gspK</name>
    <name evidence="14" type="ORF">ACFPOU_18600</name>
</gene>
<dbReference type="InterPro" id="IPR045584">
    <property type="entry name" value="Pilin-like"/>
</dbReference>
<evidence type="ECO:0000256" key="9">
    <source>
        <dbReference type="ARBA" id="ARBA00023136"/>
    </source>
</evidence>
<protein>
    <submittedName>
        <fullName evidence="14">Type II secretion system minor pseudopilin GspK</fullName>
    </submittedName>
</protein>
<feature type="domain" description="T2SS protein K first SAM-like" evidence="13">
    <location>
        <begin position="237"/>
        <end position="269"/>
    </location>
</feature>
<feature type="region of interest" description="Disordered" evidence="10">
    <location>
        <begin position="176"/>
        <end position="212"/>
    </location>
</feature>
<dbReference type="Pfam" id="PF21687">
    <property type="entry name" value="T2SSK_1st"/>
    <property type="match status" value="1"/>
</dbReference>
<evidence type="ECO:0000256" key="1">
    <source>
        <dbReference type="ARBA" id="ARBA00004533"/>
    </source>
</evidence>
<evidence type="ECO:0000256" key="8">
    <source>
        <dbReference type="ARBA" id="ARBA00022989"/>
    </source>
</evidence>
<sequence length="372" mass="40241">MPLPRHLGRSRRRQRGVAVITALLLTTLAISIVASLFWQQQVQVRSMENQRLHLQTRWILRGALDWSTLVLRQDAYTNQYTALTQVWATPLAETRLDQYIERERVEGEVFDASLSGNIVDATSRYNLRNLVLNNRINKAHLEIFQRLLSNLQINPSLAQTAANLVAGSEPLIRPAGAVDPITGQDVGGQQSDPSDGGNPDAGAAADGAGAAGDGDGAGGGALDAVPTQAVSRAGLGTPMKFLDVEDLLAVRGMTPEILEKLRPYVIVLPVPTPVNVNTAPAEVLAAVIPKFSLSEANALLARRRNVPWDALAKFESEIAGRTPVPGSLDVKSNWFLVNSRIRLDRAALNAQSLIQRTGQIGTGVKVVWVRQN</sequence>
<keyword evidence="8 11" id="KW-1133">Transmembrane helix</keyword>
<dbReference type="PIRSF" id="PIRSF002786">
    <property type="entry name" value="XcpX"/>
    <property type="match status" value="1"/>
</dbReference>
<keyword evidence="4" id="KW-1003">Cell membrane</keyword>
<dbReference type="Gene3D" id="3.30.1300.30">
    <property type="entry name" value="GSPII I/J protein-like"/>
    <property type="match status" value="1"/>
</dbReference>
<dbReference type="InterPro" id="IPR038072">
    <property type="entry name" value="GspK_central_sf"/>
</dbReference>
<evidence type="ECO:0000313" key="14">
    <source>
        <dbReference type="EMBL" id="MFC5513115.1"/>
    </source>
</evidence>
<evidence type="ECO:0000256" key="7">
    <source>
        <dbReference type="ARBA" id="ARBA00022927"/>
    </source>
</evidence>
<organism evidence="14 15">
    <name type="scientific">Massilia jejuensis</name>
    <dbReference type="NCBI Taxonomy" id="648894"/>
    <lineage>
        <taxon>Bacteria</taxon>
        <taxon>Pseudomonadati</taxon>
        <taxon>Pseudomonadota</taxon>
        <taxon>Betaproteobacteria</taxon>
        <taxon>Burkholderiales</taxon>
        <taxon>Oxalobacteraceae</taxon>
        <taxon>Telluria group</taxon>
        <taxon>Massilia</taxon>
    </lineage>
</organism>